<dbReference type="RefSeq" id="WP_053775421.1">
    <property type="nucleotide sequence ID" value="NZ_CP012573.1"/>
</dbReference>
<evidence type="ECO:0000313" key="2">
    <source>
        <dbReference type="Proteomes" id="UP000503164"/>
    </source>
</evidence>
<accession>A0A0M4HG13</accession>
<proteinExistence type="predicted"/>
<gene>
    <name evidence="1" type="ORF">GW570_13670</name>
</gene>
<protein>
    <submittedName>
        <fullName evidence="1">Uncharacterized protein</fullName>
    </submittedName>
</protein>
<keyword evidence="2" id="KW-1185">Reference proteome</keyword>
<reference evidence="1 2" key="1">
    <citation type="journal article" date="2020" name="Mol. Plant Pathol.">
        <title>Plasmid composition and the chpG gene determine the virulence level of Clavibacter capsici natural isolates in pepper.</title>
        <authorList>
            <person name="Hwang I.S."/>
            <person name="Lee H.M."/>
            <person name="Oh E.J."/>
            <person name="Lee S."/>
            <person name="Heu S."/>
            <person name="Oh C.S."/>
        </authorList>
    </citation>
    <scope>NUCLEOTIDE SEQUENCE [LARGE SCALE GENOMIC DNA]</scope>
    <source>
        <strain evidence="1 2">1101</strain>
    </source>
</reference>
<evidence type="ECO:0000313" key="1">
    <source>
        <dbReference type="EMBL" id="QIS46053.1"/>
    </source>
</evidence>
<organism evidence="1 2">
    <name type="scientific">Clavibacter capsici</name>
    <dbReference type="NCBI Taxonomy" id="1874630"/>
    <lineage>
        <taxon>Bacteria</taxon>
        <taxon>Bacillati</taxon>
        <taxon>Actinomycetota</taxon>
        <taxon>Actinomycetes</taxon>
        <taxon>Micrococcales</taxon>
        <taxon>Microbacteriaceae</taxon>
        <taxon>Clavibacter</taxon>
    </lineage>
</organism>
<dbReference type="AlphaFoldDB" id="A0A0M4HG13"/>
<sequence length="125" mass="13528">MDPALVAALDADHETWPTDDPRLLAIRERAGARRRAVLVVDASLRTWWAERWAADPGRAGAALAAYVSRAMAEARPGERYLVLDGGRLTPSTRATPPAVRDATPPTTGRWVAYVPIERDGSADPS</sequence>
<dbReference type="Proteomes" id="UP000503164">
    <property type="component" value="Chromosome"/>
</dbReference>
<dbReference type="EMBL" id="CP048049">
    <property type="protein sequence ID" value="QIS46053.1"/>
    <property type="molecule type" value="Genomic_DNA"/>
</dbReference>
<dbReference type="KEGG" id="ccap:AES38_13670"/>
<name>A0A0M4HG13_9MICO</name>